<accession>R4XPF7</accession>
<proteinExistence type="predicted"/>
<feature type="compositionally biased region" description="Basic and acidic residues" evidence="1">
    <location>
        <begin position="95"/>
        <end position="105"/>
    </location>
</feature>
<sequence>MVLSYPFYQTRAASSPALQSPLDEDSSWTSPATEDTATMPGTPTDLEDDVVLTSTEVSPMRESFSTIRQREIQAEAANTLMYQKPPFRRRSSTKPRPDSPLEHNKRNSITSLLPWSCPVPTRKISVSSTTSRPGIRRASTVQTGEIHADGSPADSVNKIKRRPSQLSIRMRRESVAEKTKIQETLLASPKLSPRSARDLRSPNSALTIESHWSPDNSENEGGEEEEEMMPAQYSTARRVSRADSQMLPIFVRASRVTKEDLQSRRASNFSHLSRVTSVGSHGPTTEKTELVRLVTALQATHLDETRRLHEIIAGLSTKVAALERDLLYSTPSPSSSANSPLNATFPPAAYLASPRGSEVRWRTTAAYRLDKETGVGAGGLGNPFDMRSESPHGGMRRLSTLSSSPRTAAMGYI</sequence>
<dbReference type="Proteomes" id="UP000013776">
    <property type="component" value="Unassembled WGS sequence"/>
</dbReference>
<evidence type="ECO:0000313" key="3">
    <source>
        <dbReference type="Proteomes" id="UP000013776"/>
    </source>
</evidence>
<protein>
    <submittedName>
        <fullName evidence="2">Uncharacterized protein</fullName>
    </submittedName>
</protein>
<feature type="compositionally biased region" description="Low complexity" evidence="1">
    <location>
        <begin position="396"/>
        <end position="407"/>
    </location>
</feature>
<gene>
    <name evidence="2" type="ORF">TAPDE_005709</name>
</gene>
<evidence type="ECO:0000313" key="2">
    <source>
        <dbReference type="EMBL" id="CCG85111.1"/>
    </source>
</evidence>
<feature type="region of interest" description="Disordered" evidence="1">
    <location>
        <begin position="191"/>
        <end position="226"/>
    </location>
</feature>
<dbReference type="VEuPathDB" id="FungiDB:TAPDE_005709"/>
<dbReference type="EMBL" id="CAHR02000469">
    <property type="protein sequence ID" value="CCG85111.1"/>
    <property type="molecule type" value="Genomic_DNA"/>
</dbReference>
<organism evidence="2 3">
    <name type="scientific">Taphrina deformans (strain PYCC 5710 / ATCC 11124 / CBS 356.35 / IMI 108563 / JCM 9778 / NBRC 8474)</name>
    <name type="common">Peach leaf curl fungus</name>
    <name type="synonym">Lalaria deformans</name>
    <dbReference type="NCBI Taxonomy" id="1097556"/>
    <lineage>
        <taxon>Eukaryota</taxon>
        <taxon>Fungi</taxon>
        <taxon>Dikarya</taxon>
        <taxon>Ascomycota</taxon>
        <taxon>Taphrinomycotina</taxon>
        <taxon>Taphrinomycetes</taxon>
        <taxon>Taphrinales</taxon>
        <taxon>Taphrinaceae</taxon>
        <taxon>Taphrina</taxon>
    </lineage>
</organism>
<feature type="compositionally biased region" description="Polar residues" evidence="1">
    <location>
        <begin position="27"/>
        <end position="41"/>
    </location>
</feature>
<feature type="region of interest" description="Disordered" evidence="1">
    <location>
        <begin position="389"/>
        <end position="413"/>
    </location>
</feature>
<comment type="caution">
    <text evidence="2">The sequence shown here is derived from an EMBL/GenBank/DDBJ whole genome shotgun (WGS) entry which is preliminary data.</text>
</comment>
<feature type="region of interest" description="Disordered" evidence="1">
    <location>
        <begin position="10"/>
        <end position="47"/>
    </location>
</feature>
<name>R4XPF7_TAPDE</name>
<keyword evidence="3" id="KW-1185">Reference proteome</keyword>
<evidence type="ECO:0000256" key="1">
    <source>
        <dbReference type="SAM" id="MobiDB-lite"/>
    </source>
</evidence>
<feature type="region of interest" description="Disordered" evidence="1">
    <location>
        <begin position="77"/>
        <end position="107"/>
    </location>
</feature>
<reference evidence="2 3" key="1">
    <citation type="journal article" date="2013" name="MBio">
        <title>Genome sequencing of the plant pathogen Taphrina deformans, the causal agent of peach leaf curl.</title>
        <authorList>
            <person name="Cisse O.H."/>
            <person name="Almeida J.M.G.C.F."/>
            <person name="Fonseca A."/>
            <person name="Kumar A.A."/>
            <person name="Salojaervi J."/>
            <person name="Overmyer K."/>
            <person name="Hauser P.M."/>
            <person name="Pagni M."/>
        </authorList>
    </citation>
    <scope>NUCLEOTIDE SEQUENCE [LARGE SCALE GENOMIC DNA]</scope>
    <source>
        <strain evidence="3">PYCC 5710 / ATCC 11124 / CBS 356.35 / IMI 108563 / JCM 9778 / NBRC 8474</strain>
    </source>
</reference>
<feature type="compositionally biased region" description="Acidic residues" evidence="1">
    <location>
        <begin position="217"/>
        <end position="226"/>
    </location>
</feature>
<dbReference type="AlphaFoldDB" id="R4XPF7"/>